<proteinExistence type="predicted"/>
<sequence length="97" mass="10412">MEHLHPLAAAAAVVVACCRRDARAQSVPSPPAPPPPPKAPLPSIGVVPCGYRRRRLVGLPRLEAPPHRPLRGALPVRIRLRLQEPLPELHQVSSGDG</sequence>
<feature type="region of interest" description="Disordered" evidence="1">
    <location>
        <begin position="23"/>
        <end position="44"/>
    </location>
</feature>
<evidence type="ECO:0000313" key="2">
    <source>
        <dbReference type="EMBL" id="BAH93741.1"/>
    </source>
</evidence>
<dbReference type="Proteomes" id="UP000000763">
    <property type="component" value="Chromosome 7"/>
</dbReference>
<name>C7J520_ORYSJ</name>
<evidence type="ECO:0000313" key="3">
    <source>
        <dbReference type="Proteomes" id="UP000000763"/>
    </source>
</evidence>
<accession>C7J520</accession>
<reference evidence="2 3" key="1">
    <citation type="journal article" date="2005" name="Nature">
        <title>The map-based sequence of the rice genome.</title>
        <authorList>
            <consortium name="International rice genome sequencing project (IRGSP)"/>
            <person name="Matsumoto T."/>
            <person name="Wu J."/>
            <person name="Kanamori H."/>
            <person name="Katayose Y."/>
            <person name="Fujisawa M."/>
            <person name="Namiki N."/>
            <person name="Mizuno H."/>
            <person name="Yamamoto K."/>
            <person name="Antonio B.A."/>
            <person name="Baba T."/>
            <person name="Sakata K."/>
            <person name="Nagamura Y."/>
            <person name="Aoki H."/>
            <person name="Arikawa K."/>
            <person name="Arita K."/>
            <person name="Bito T."/>
            <person name="Chiden Y."/>
            <person name="Fujitsuka N."/>
            <person name="Fukunaka R."/>
            <person name="Hamada M."/>
            <person name="Harada C."/>
            <person name="Hayashi A."/>
            <person name="Hijishita S."/>
            <person name="Honda M."/>
            <person name="Hosokawa S."/>
            <person name="Ichikawa Y."/>
            <person name="Idonuma A."/>
            <person name="Iijima M."/>
            <person name="Ikeda M."/>
            <person name="Ikeno M."/>
            <person name="Ito K."/>
            <person name="Ito S."/>
            <person name="Ito T."/>
            <person name="Ito Y."/>
            <person name="Ito Y."/>
            <person name="Iwabuchi A."/>
            <person name="Kamiya K."/>
            <person name="Karasawa W."/>
            <person name="Kurita K."/>
            <person name="Katagiri S."/>
            <person name="Kikuta A."/>
            <person name="Kobayashi H."/>
            <person name="Kobayashi N."/>
            <person name="Machita K."/>
            <person name="Maehara T."/>
            <person name="Masukawa M."/>
            <person name="Mizubayashi T."/>
            <person name="Mukai Y."/>
            <person name="Nagasaki H."/>
            <person name="Nagata Y."/>
            <person name="Naito S."/>
            <person name="Nakashima M."/>
            <person name="Nakama Y."/>
            <person name="Nakamichi Y."/>
            <person name="Nakamura M."/>
            <person name="Meguro A."/>
            <person name="Negishi M."/>
            <person name="Ohta I."/>
            <person name="Ohta T."/>
            <person name="Okamoto M."/>
            <person name="Ono N."/>
            <person name="Saji S."/>
            <person name="Sakaguchi M."/>
            <person name="Sakai K."/>
            <person name="Shibata M."/>
            <person name="Shimokawa T."/>
            <person name="Song J."/>
            <person name="Takazaki Y."/>
            <person name="Terasawa K."/>
            <person name="Tsugane M."/>
            <person name="Tsuji K."/>
            <person name="Ueda S."/>
            <person name="Waki K."/>
            <person name="Yamagata H."/>
            <person name="Yamamoto M."/>
            <person name="Yamamoto S."/>
            <person name="Yamane H."/>
            <person name="Yoshiki S."/>
            <person name="Yoshihara R."/>
            <person name="Yukawa K."/>
            <person name="Zhong H."/>
            <person name="Yano M."/>
            <person name="Yuan Q."/>
            <person name="Ouyang S."/>
            <person name="Liu J."/>
            <person name="Jones K.M."/>
            <person name="Gansberger K."/>
            <person name="Moffat K."/>
            <person name="Hill J."/>
            <person name="Bera J."/>
            <person name="Fadrosh D."/>
            <person name="Jin S."/>
            <person name="Johri S."/>
            <person name="Kim M."/>
            <person name="Overton L."/>
            <person name="Reardon M."/>
            <person name="Tsitrin T."/>
            <person name="Vuong H."/>
            <person name="Weaver B."/>
            <person name="Ciecko A."/>
            <person name="Tallon L."/>
            <person name="Jackson J."/>
            <person name="Pai G."/>
            <person name="Aken S.V."/>
            <person name="Utterback T."/>
            <person name="Reidmuller S."/>
            <person name="Feldblyum T."/>
            <person name="Hsiao J."/>
            <person name="Zismann V."/>
            <person name="Iobst S."/>
            <person name="de Vazeille A.R."/>
            <person name="Buell C.R."/>
            <person name="Ying K."/>
            <person name="Li Y."/>
            <person name="Lu T."/>
            <person name="Huang Y."/>
            <person name="Zhao Q."/>
            <person name="Feng Q."/>
            <person name="Zhang L."/>
            <person name="Zhu J."/>
            <person name="Weng Q."/>
            <person name="Mu J."/>
            <person name="Lu Y."/>
            <person name="Fan D."/>
            <person name="Liu Y."/>
            <person name="Guan J."/>
            <person name="Zhang Y."/>
            <person name="Yu S."/>
            <person name="Liu X."/>
            <person name="Zhang Y."/>
            <person name="Hong G."/>
            <person name="Han B."/>
            <person name="Choisne N."/>
            <person name="Demange N."/>
            <person name="Orjeda G."/>
            <person name="Samain S."/>
            <person name="Cattolico L."/>
            <person name="Pelletier E."/>
            <person name="Couloux A."/>
            <person name="Segurens B."/>
            <person name="Wincker P."/>
            <person name="D'Hont A."/>
            <person name="Scarpelli C."/>
            <person name="Weissenbach J."/>
            <person name="Salanoubat M."/>
            <person name="Quetier F."/>
            <person name="Yu Y."/>
            <person name="Kim H.R."/>
            <person name="Rambo T."/>
            <person name="Currie J."/>
            <person name="Collura K."/>
            <person name="Luo M."/>
            <person name="Yang T."/>
            <person name="Ammiraju J.S.S."/>
            <person name="Engler F."/>
            <person name="Soderlund C."/>
            <person name="Wing R.A."/>
            <person name="Palmer L.E."/>
            <person name="de la Bastide M."/>
            <person name="Spiegel L."/>
            <person name="Nascimento L."/>
            <person name="Zutavern T."/>
            <person name="O'Shaughnessy A."/>
            <person name="Dike S."/>
            <person name="Dedhia N."/>
            <person name="Preston R."/>
            <person name="Balija V."/>
            <person name="McCombie W.R."/>
            <person name="Chow T."/>
            <person name="Chen H."/>
            <person name="Chung M."/>
            <person name="Chen C."/>
            <person name="Shaw J."/>
            <person name="Wu H."/>
            <person name="Hsiao K."/>
            <person name="Chao Y."/>
            <person name="Chu M."/>
            <person name="Cheng C."/>
            <person name="Hour A."/>
            <person name="Lee P."/>
            <person name="Lin S."/>
            <person name="Lin Y."/>
            <person name="Liou J."/>
            <person name="Liu S."/>
            <person name="Hsing Y."/>
            <person name="Raghuvanshi S."/>
            <person name="Mohanty A."/>
            <person name="Bharti A.K."/>
            <person name="Gaur A."/>
            <person name="Gupta V."/>
            <person name="Kumar D."/>
            <person name="Ravi V."/>
            <person name="Vij S."/>
            <person name="Kapur A."/>
            <person name="Khurana P."/>
            <person name="Khurana P."/>
            <person name="Khurana J.P."/>
            <person name="Tyagi A.K."/>
            <person name="Gaikwad K."/>
            <person name="Singh A."/>
            <person name="Dalal V."/>
            <person name="Srivastava S."/>
            <person name="Dixit A."/>
            <person name="Pal A.K."/>
            <person name="Ghazi I.A."/>
            <person name="Yadav M."/>
            <person name="Pandit A."/>
            <person name="Bhargava A."/>
            <person name="Sureshbabu K."/>
            <person name="Batra K."/>
            <person name="Sharma T.R."/>
            <person name="Mohapatra T."/>
            <person name="Singh N.K."/>
            <person name="Messing J."/>
            <person name="Nelson A.B."/>
            <person name="Fuks G."/>
            <person name="Kavchok S."/>
            <person name="Keizer G."/>
            <person name="Linton E."/>
            <person name="Llaca V."/>
            <person name="Song R."/>
            <person name="Tanyolac B."/>
            <person name="Young S."/>
            <person name="Ho-Il K."/>
            <person name="Hahn J.H."/>
            <person name="Sangsakoo G."/>
            <person name="Vanavichit A."/>
            <person name="de Mattos Luiz.A.T."/>
            <person name="Zimmer P.D."/>
            <person name="Malone G."/>
            <person name="Dellagostin O."/>
            <person name="de Oliveira A.C."/>
            <person name="Bevan M."/>
            <person name="Bancroft I."/>
            <person name="Minx P."/>
            <person name="Cordum H."/>
            <person name="Wilson R."/>
            <person name="Cheng Z."/>
            <person name="Jin W."/>
            <person name="Jiang J."/>
            <person name="Leong S.A."/>
            <person name="Iwama H."/>
            <person name="Gojobori T."/>
            <person name="Itoh T."/>
            <person name="Niimura Y."/>
            <person name="Fujii Y."/>
            <person name="Habara T."/>
            <person name="Sakai H."/>
            <person name="Sato Y."/>
            <person name="Wilson G."/>
            <person name="Kumar K."/>
            <person name="McCouch S."/>
            <person name="Juretic N."/>
            <person name="Hoen D."/>
            <person name="Wright S."/>
            <person name="Bruskiewich R."/>
            <person name="Bureau T."/>
            <person name="Miyao A."/>
            <person name="Hirochika H."/>
            <person name="Nishikawa T."/>
            <person name="Kadowaki K."/>
            <person name="Sugiura M."/>
            <person name="Burr B."/>
            <person name="Sasaki T."/>
        </authorList>
    </citation>
    <scope>NUCLEOTIDE SEQUENCE [LARGE SCALE GENOMIC DNA]</scope>
    <source>
        <strain evidence="3">cv. Nipponbare</strain>
    </source>
</reference>
<organism evidence="2 3">
    <name type="scientific">Oryza sativa subsp. japonica</name>
    <name type="common">Rice</name>
    <dbReference type="NCBI Taxonomy" id="39947"/>
    <lineage>
        <taxon>Eukaryota</taxon>
        <taxon>Viridiplantae</taxon>
        <taxon>Streptophyta</taxon>
        <taxon>Embryophyta</taxon>
        <taxon>Tracheophyta</taxon>
        <taxon>Spermatophyta</taxon>
        <taxon>Magnoliopsida</taxon>
        <taxon>Liliopsida</taxon>
        <taxon>Poales</taxon>
        <taxon>Poaceae</taxon>
        <taxon>BOP clade</taxon>
        <taxon>Oryzoideae</taxon>
        <taxon>Oryzeae</taxon>
        <taxon>Oryzinae</taxon>
        <taxon>Oryza</taxon>
        <taxon>Oryza sativa</taxon>
    </lineage>
</organism>
<reference evidence="3" key="2">
    <citation type="journal article" date="2008" name="Nucleic Acids Res.">
        <title>The rice annotation project database (RAP-DB): 2008 update.</title>
        <authorList>
            <consortium name="The rice annotation project (RAP)"/>
        </authorList>
    </citation>
    <scope>GENOME REANNOTATION</scope>
    <source>
        <strain evidence="3">cv. Nipponbare</strain>
    </source>
</reference>
<gene>
    <name evidence="2" type="ordered locus">Os07g0100300</name>
</gene>
<dbReference type="KEGG" id="dosa:Os07g0100300"/>
<dbReference type="EMBL" id="AP008213">
    <property type="protein sequence ID" value="BAH93741.1"/>
    <property type="molecule type" value="Genomic_DNA"/>
</dbReference>
<dbReference type="AlphaFoldDB" id="C7J520"/>
<evidence type="ECO:0000256" key="1">
    <source>
        <dbReference type="SAM" id="MobiDB-lite"/>
    </source>
</evidence>
<feature type="compositionally biased region" description="Pro residues" evidence="1">
    <location>
        <begin position="28"/>
        <end position="40"/>
    </location>
</feature>
<protein>
    <submittedName>
        <fullName evidence="2">Os07g0100300 protein</fullName>
    </submittedName>
</protein>